<evidence type="ECO:0000313" key="2">
    <source>
        <dbReference type="EMBL" id="EGW34318.1"/>
    </source>
</evidence>
<dbReference type="HOGENOM" id="CLU_1026700_0_0_1"/>
<feature type="compositionally biased region" description="Low complexity" evidence="1">
    <location>
        <begin position="157"/>
        <end position="173"/>
    </location>
</feature>
<dbReference type="AlphaFoldDB" id="G3AI06"/>
<dbReference type="KEGG" id="spaa:SPAPADRAFT_149025"/>
<feature type="region of interest" description="Disordered" evidence="1">
    <location>
        <begin position="25"/>
        <end position="52"/>
    </location>
</feature>
<dbReference type="GeneID" id="18870808"/>
<dbReference type="Pfam" id="PF05841">
    <property type="entry name" value="Apc15p"/>
    <property type="match status" value="1"/>
</dbReference>
<evidence type="ECO:0000313" key="3">
    <source>
        <dbReference type="Proteomes" id="UP000000709"/>
    </source>
</evidence>
<keyword evidence="3" id="KW-1185">Reference proteome</keyword>
<dbReference type="Proteomes" id="UP000000709">
    <property type="component" value="Unassembled WGS sequence"/>
</dbReference>
<protein>
    <submittedName>
        <fullName evidence="2">Uncharacterized protein</fullName>
    </submittedName>
</protein>
<accession>G3AI06</accession>
<reference evidence="2 3" key="1">
    <citation type="journal article" date="2011" name="Proc. Natl. Acad. Sci. U.S.A.">
        <title>Comparative genomics of xylose-fermenting fungi for enhanced biofuel production.</title>
        <authorList>
            <person name="Wohlbach D.J."/>
            <person name="Kuo A."/>
            <person name="Sato T.K."/>
            <person name="Potts K.M."/>
            <person name="Salamov A.A."/>
            <person name="LaButti K.M."/>
            <person name="Sun H."/>
            <person name="Clum A."/>
            <person name="Pangilinan J.L."/>
            <person name="Lindquist E.A."/>
            <person name="Lucas S."/>
            <person name="Lapidus A."/>
            <person name="Jin M."/>
            <person name="Gunawan C."/>
            <person name="Balan V."/>
            <person name="Dale B.E."/>
            <person name="Jeffries T.W."/>
            <person name="Zinkel R."/>
            <person name="Barry K.W."/>
            <person name="Grigoriev I.V."/>
            <person name="Gasch A.P."/>
        </authorList>
    </citation>
    <scope>NUCLEOTIDE SEQUENCE [LARGE SCALE GENOMIC DNA]</scope>
    <source>
        <strain evidence="3">NRRL Y-27907 / 11-Y1</strain>
    </source>
</reference>
<sequence>MYAPSSFHIDLYSLWNGVSSHPTLIPNESNESKSNAEPQTRSTNNGVTTSDQRKHINNLFAPPLSAYSANYPGACSFQLEYTMRRGTQHNSKMFSITPSTQANIEQLDVIRNYGYNTIRPIGINKTMEEIEFENSGQFTVTDEQSYGAGVNNTGAENSGDQQDQQDNSNNTLLLGSNLNASGLTFQLGDESREVDLDAQILNADDLYSGAEDEDDDVDSEADTGFRTNLVDEGFMASEVEYQDDHSLNSEINSTYVVNSGGSSSLFNSNNASGRTIPTNPTTASAPGINNSYYMQRIHEEGHNENDPDYSELDMVVDEN</sequence>
<dbReference type="EMBL" id="GL996500">
    <property type="protein sequence ID" value="EGW34318.1"/>
    <property type="molecule type" value="Genomic_DNA"/>
</dbReference>
<proteinExistence type="predicted"/>
<dbReference type="InParanoid" id="G3AI06"/>
<dbReference type="GO" id="GO:0031145">
    <property type="term" value="P:anaphase-promoting complex-dependent catabolic process"/>
    <property type="evidence" value="ECO:0007669"/>
    <property type="project" value="InterPro"/>
</dbReference>
<dbReference type="GO" id="GO:0005680">
    <property type="term" value="C:anaphase-promoting complex"/>
    <property type="evidence" value="ECO:0007669"/>
    <property type="project" value="InterPro"/>
</dbReference>
<organism evidence="3">
    <name type="scientific">Spathaspora passalidarum (strain NRRL Y-27907 / 11-Y1)</name>
    <dbReference type="NCBI Taxonomy" id="619300"/>
    <lineage>
        <taxon>Eukaryota</taxon>
        <taxon>Fungi</taxon>
        <taxon>Dikarya</taxon>
        <taxon>Ascomycota</taxon>
        <taxon>Saccharomycotina</taxon>
        <taxon>Pichiomycetes</taxon>
        <taxon>Debaryomycetaceae</taxon>
        <taxon>Spathaspora</taxon>
    </lineage>
</organism>
<feature type="compositionally biased region" description="Polar residues" evidence="1">
    <location>
        <begin position="25"/>
        <end position="50"/>
    </location>
</feature>
<name>G3AI06_SPAPN</name>
<evidence type="ECO:0000256" key="1">
    <source>
        <dbReference type="SAM" id="MobiDB-lite"/>
    </source>
</evidence>
<feature type="compositionally biased region" description="Polar residues" evidence="1">
    <location>
        <begin position="145"/>
        <end position="156"/>
    </location>
</feature>
<dbReference type="InterPro" id="IPR008402">
    <property type="entry name" value="APC_su15/mnd2"/>
</dbReference>
<feature type="region of interest" description="Disordered" evidence="1">
    <location>
        <begin position="145"/>
        <end position="173"/>
    </location>
</feature>
<dbReference type="RefSeq" id="XP_007373902.1">
    <property type="nucleotide sequence ID" value="XM_007373840.1"/>
</dbReference>
<dbReference type="OMA" id="FMAADVE"/>
<feature type="compositionally biased region" description="Acidic residues" evidence="1">
    <location>
        <begin position="306"/>
        <end position="319"/>
    </location>
</feature>
<dbReference type="eggNOG" id="ENOG502RQ1I">
    <property type="taxonomic scope" value="Eukaryota"/>
</dbReference>
<feature type="region of interest" description="Disordered" evidence="1">
    <location>
        <begin position="299"/>
        <end position="319"/>
    </location>
</feature>
<gene>
    <name evidence="2" type="ORF">SPAPADRAFT_149025</name>
</gene>